<dbReference type="InterPro" id="IPR036291">
    <property type="entry name" value="NAD(P)-bd_dom_sf"/>
</dbReference>
<gene>
    <name evidence="6" type="ORF">JCM31447_24020</name>
</gene>
<dbReference type="Gene3D" id="3.30.360.10">
    <property type="entry name" value="Dihydrodipicolinate Reductase, domain 2"/>
    <property type="match status" value="1"/>
</dbReference>
<dbReference type="RefSeq" id="WP_130610826.1">
    <property type="nucleotide sequence ID" value="NZ_AP019368.1"/>
</dbReference>
<dbReference type="InterPro" id="IPR006096">
    <property type="entry name" value="Glu/Leu/Phe/Val/Trp_DH_C"/>
</dbReference>
<feature type="domain" description="Glutamate/phenylalanine/leucine/valine/L-tryptophan dehydrogenase C-terminal" evidence="4">
    <location>
        <begin position="7"/>
        <end position="92"/>
    </location>
</feature>
<organism evidence="6 7">
    <name type="scientific">Fluviispira sanaruensis</name>
    <dbReference type="NCBI Taxonomy" id="2493639"/>
    <lineage>
        <taxon>Bacteria</taxon>
        <taxon>Pseudomonadati</taxon>
        <taxon>Bdellovibrionota</taxon>
        <taxon>Oligoflexia</taxon>
        <taxon>Silvanigrellales</taxon>
        <taxon>Silvanigrellaceae</taxon>
        <taxon>Fluviispira</taxon>
    </lineage>
</organism>
<evidence type="ECO:0000256" key="1">
    <source>
        <dbReference type="ARBA" id="ARBA00006753"/>
    </source>
</evidence>
<sequence length="333" mass="36673">MSHISQQIAPSTIHILGVGNVGSSFLELLNSNNYKLTGASDSKSTLYDSTGLDIDNILNIKRKNKYKLSTYKNAEYISDNSYDFINHSDIVIDATPTDLKNARTSLMRSREILKRGSYLIWAAKDALSYGADELIEEFPDKIGLNAVIGGTGLNLVKNLQELKNNCQDISIVGNATTTAIIKQIEQGLSLQEGIARARKLGLLEADPTFDFDGTDAAIKLAIVAKIVFGLKILPENIKRDHIESLNPNLLQKRKEEGKTTRLVGRVDRFGSINVKYEEIDLYSPLNTTPESVAYQYNLSGNKKIVYLGKGLGPVGTAKAIFEDLSFLCPIKEV</sequence>
<dbReference type="Pfam" id="PF00208">
    <property type="entry name" value="ELFV_dehydrog"/>
    <property type="match status" value="1"/>
</dbReference>
<comment type="similarity">
    <text evidence="1">Belongs to the homoserine dehydrogenase family.</text>
</comment>
<proteinExistence type="inferred from homology"/>
<keyword evidence="3" id="KW-0560">Oxidoreductase</keyword>
<dbReference type="Pfam" id="PF00742">
    <property type="entry name" value="Homoserine_dh"/>
    <property type="match status" value="1"/>
</dbReference>
<dbReference type="EMBL" id="AP019368">
    <property type="protein sequence ID" value="BBH53949.1"/>
    <property type="molecule type" value="Genomic_DNA"/>
</dbReference>
<dbReference type="SUPFAM" id="SSF51735">
    <property type="entry name" value="NAD(P)-binding Rossmann-fold domains"/>
    <property type="match status" value="1"/>
</dbReference>
<dbReference type="EC" id="1.1.1.3" evidence="2"/>
<evidence type="ECO:0000259" key="4">
    <source>
        <dbReference type="Pfam" id="PF00208"/>
    </source>
</evidence>
<dbReference type="KEGG" id="sbf:JCM31447_24020"/>
<evidence type="ECO:0000256" key="3">
    <source>
        <dbReference type="ARBA" id="ARBA00023002"/>
    </source>
</evidence>
<dbReference type="OrthoDB" id="9808167at2"/>
<name>A0A4P2VPY2_FLUSA</name>
<accession>A0A4P2VPY2</accession>
<dbReference type="PANTHER" id="PTHR43331">
    <property type="entry name" value="HOMOSERINE DEHYDROGENASE"/>
    <property type="match status" value="1"/>
</dbReference>
<dbReference type="InterPro" id="IPR001342">
    <property type="entry name" value="HDH_cat"/>
</dbReference>
<evidence type="ECO:0000259" key="5">
    <source>
        <dbReference type="Pfam" id="PF00742"/>
    </source>
</evidence>
<dbReference type="Gene3D" id="3.40.50.720">
    <property type="entry name" value="NAD(P)-binding Rossmann-like Domain"/>
    <property type="match status" value="1"/>
</dbReference>
<evidence type="ECO:0000256" key="2">
    <source>
        <dbReference type="ARBA" id="ARBA00013213"/>
    </source>
</evidence>
<dbReference type="PANTHER" id="PTHR43331:SF1">
    <property type="entry name" value="HOMOSERINE DEHYDROGENASE"/>
    <property type="match status" value="1"/>
</dbReference>
<dbReference type="GO" id="GO:0004412">
    <property type="term" value="F:homoserine dehydrogenase activity"/>
    <property type="evidence" value="ECO:0007669"/>
    <property type="project" value="UniProtKB-EC"/>
</dbReference>
<evidence type="ECO:0000313" key="7">
    <source>
        <dbReference type="Proteomes" id="UP000291236"/>
    </source>
</evidence>
<dbReference type="UniPathway" id="UPA00050">
    <property type="reaction ID" value="UER00063"/>
</dbReference>
<reference evidence="6 7" key="1">
    <citation type="submission" date="2018-12" db="EMBL/GenBank/DDBJ databases">
        <title>Rubrispira sanarue gen. nov., sp., nov., a member of the order Silvanigrellales, isolated from a brackish lake in Hamamatsu Japan.</title>
        <authorList>
            <person name="Maejima Y."/>
            <person name="Iino T."/>
            <person name="Muraguchi Y."/>
            <person name="Fukuda K."/>
            <person name="Nojiri H."/>
            <person name="Ohkuma M."/>
            <person name="Moriuchi R."/>
            <person name="Dohra H."/>
            <person name="Kimbara K."/>
            <person name="Shintani M."/>
        </authorList>
    </citation>
    <scope>NUCLEOTIDE SEQUENCE [LARGE SCALE GENOMIC DNA]</scope>
    <source>
        <strain evidence="6 7">RF1110005</strain>
    </source>
</reference>
<dbReference type="Proteomes" id="UP000291236">
    <property type="component" value="Chromosome"/>
</dbReference>
<protein>
    <recommendedName>
        <fullName evidence="2">homoserine dehydrogenase</fullName>
        <ecNumber evidence="2">1.1.1.3</ecNumber>
    </recommendedName>
</protein>
<evidence type="ECO:0000313" key="6">
    <source>
        <dbReference type="EMBL" id="BBH53949.1"/>
    </source>
</evidence>
<dbReference type="GO" id="GO:0009088">
    <property type="term" value="P:threonine biosynthetic process"/>
    <property type="evidence" value="ECO:0007669"/>
    <property type="project" value="UniProtKB-UniPathway"/>
</dbReference>
<keyword evidence="7" id="KW-1185">Reference proteome</keyword>
<dbReference type="UniPathway" id="UPA00051">
    <property type="reaction ID" value="UER00465"/>
</dbReference>
<feature type="domain" description="Homoserine dehydrogenase catalytic" evidence="5">
    <location>
        <begin position="160"/>
        <end position="324"/>
    </location>
</feature>
<dbReference type="AlphaFoldDB" id="A0A4P2VPY2"/>
<dbReference type="SUPFAM" id="SSF55347">
    <property type="entry name" value="Glyceraldehyde-3-phosphate dehydrogenase-like, C-terminal domain"/>
    <property type="match status" value="1"/>
</dbReference>